<dbReference type="AlphaFoldDB" id="A0A382IEN2"/>
<organism evidence="2">
    <name type="scientific">marine metagenome</name>
    <dbReference type="NCBI Taxonomy" id="408172"/>
    <lineage>
        <taxon>unclassified sequences</taxon>
        <taxon>metagenomes</taxon>
        <taxon>ecological metagenomes</taxon>
    </lineage>
</organism>
<gene>
    <name evidence="2" type="ORF">METZ01_LOCUS250603</name>
</gene>
<evidence type="ECO:0000256" key="1">
    <source>
        <dbReference type="SAM" id="Phobius"/>
    </source>
</evidence>
<name>A0A382IEN2_9ZZZZ</name>
<protein>
    <submittedName>
        <fullName evidence="2">Uncharacterized protein</fullName>
    </submittedName>
</protein>
<evidence type="ECO:0000313" key="2">
    <source>
        <dbReference type="EMBL" id="SVB97749.1"/>
    </source>
</evidence>
<sequence>MLLNFHSLKFSILFFIAYSYISFFDKWNWYVMYVLQTGTLFSLK</sequence>
<feature type="transmembrane region" description="Helical" evidence="1">
    <location>
        <begin position="6"/>
        <end position="24"/>
    </location>
</feature>
<accession>A0A382IEN2</accession>
<dbReference type="EMBL" id="UINC01066736">
    <property type="protein sequence ID" value="SVB97749.1"/>
    <property type="molecule type" value="Genomic_DNA"/>
</dbReference>
<keyword evidence="1" id="KW-0812">Transmembrane</keyword>
<keyword evidence="1" id="KW-0472">Membrane</keyword>
<proteinExistence type="predicted"/>
<keyword evidence="1" id="KW-1133">Transmembrane helix</keyword>
<reference evidence="2" key="1">
    <citation type="submission" date="2018-05" db="EMBL/GenBank/DDBJ databases">
        <authorList>
            <person name="Lanie J.A."/>
            <person name="Ng W.-L."/>
            <person name="Kazmierczak K.M."/>
            <person name="Andrzejewski T.M."/>
            <person name="Davidsen T.M."/>
            <person name="Wayne K.J."/>
            <person name="Tettelin H."/>
            <person name="Glass J.I."/>
            <person name="Rusch D."/>
            <person name="Podicherti R."/>
            <person name="Tsui H.-C.T."/>
            <person name="Winkler M.E."/>
        </authorList>
    </citation>
    <scope>NUCLEOTIDE SEQUENCE</scope>
</reference>